<name>A0ACD6AG37_AVESA</name>
<protein>
    <submittedName>
        <fullName evidence="1">Uncharacterized protein</fullName>
    </submittedName>
</protein>
<accession>A0ACD6AG37</accession>
<evidence type="ECO:0000313" key="2">
    <source>
        <dbReference type="Proteomes" id="UP001732700"/>
    </source>
</evidence>
<reference evidence="1" key="1">
    <citation type="submission" date="2021-05" db="EMBL/GenBank/DDBJ databases">
        <authorList>
            <person name="Scholz U."/>
            <person name="Mascher M."/>
            <person name="Fiebig A."/>
        </authorList>
    </citation>
    <scope>NUCLEOTIDE SEQUENCE [LARGE SCALE GENOMIC DNA]</scope>
</reference>
<reference evidence="1" key="2">
    <citation type="submission" date="2025-09" db="UniProtKB">
        <authorList>
            <consortium name="EnsemblPlants"/>
        </authorList>
    </citation>
    <scope>IDENTIFICATION</scope>
</reference>
<evidence type="ECO:0000313" key="1">
    <source>
        <dbReference type="EnsemblPlants" id="AVESA.00010b.r2.7DG1366720.1.CDS.1"/>
    </source>
</evidence>
<dbReference type="Proteomes" id="UP001732700">
    <property type="component" value="Chromosome 7D"/>
</dbReference>
<dbReference type="EnsemblPlants" id="AVESA.00010b.r2.7DG1366720.1">
    <property type="protein sequence ID" value="AVESA.00010b.r2.7DG1366720.1.CDS.1"/>
    <property type="gene ID" value="AVESA.00010b.r2.7DG1366720"/>
</dbReference>
<proteinExistence type="predicted"/>
<sequence>MATASSAPSAAATSSAQSAAAAPRTSSFPAADYLVPMTRSSCRPELAEGKHLFHVDGYPFLKCLGVGKFIKSGTFDVGGYSWAVLFYPAGSEAAPGGQHHVSVYLQLMTPNVEVWASFDLRLLEQSNGQWHSLFRGDKPRQDAVFSTSPTNRPLHHPPRCWGVPFWNGSNLQTPAYVKNGNLTIRCDITVIRLPPSAAEPALRIEAPPPSLSNDLRKDLEEKDAKDVTVRVRGEAFLAHRVVLAARSPVLRRKLLDATDETVEITMDDDMEPAVFKAMLHYIYNDELPPDAKVCDDGGDETLEFVRRLFIAAQGWGIERLKETCESILCRNLSKQTLKATVVFASRHRCDKLKAACVEFHAGAYPQLGPVVRNFKRGPEAREEGAGDSGDLPERP</sequence>
<organism evidence="1 2">
    <name type="scientific">Avena sativa</name>
    <name type="common">Oat</name>
    <dbReference type="NCBI Taxonomy" id="4498"/>
    <lineage>
        <taxon>Eukaryota</taxon>
        <taxon>Viridiplantae</taxon>
        <taxon>Streptophyta</taxon>
        <taxon>Embryophyta</taxon>
        <taxon>Tracheophyta</taxon>
        <taxon>Spermatophyta</taxon>
        <taxon>Magnoliopsida</taxon>
        <taxon>Liliopsida</taxon>
        <taxon>Poales</taxon>
        <taxon>Poaceae</taxon>
        <taxon>BOP clade</taxon>
        <taxon>Pooideae</taxon>
        <taxon>Poodae</taxon>
        <taxon>Poeae</taxon>
        <taxon>Poeae Chloroplast Group 1 (Aveneae type)</taxon>
        <taxon>Aveninae</taxon>
        <taxon>Avena</taxon>
    </lineage>
</organism>
<keyword evidence="2" id="KW-1185">Reference proteome</keyword>